<dbReference type="Proteomes" id="UP000010445">
    <property type="component" value="Unassembled WGS sequence"/>
</dbReference>
<dbReference type="PROSITE" id="PS50022">
    <property type="entry name" value="FA58C_3"/>
    <property type="match status" value="1"/>
</dbReference>
<dbReference type="InterPro" id="IPR022566">
    <property type="entry name" value="DUF2613"/>
</dbReference>
<dbReference type="OrthoDB" id="5242711at2"/>
<evidence type="ECO:0000313" key="3">
    <source>
        <dbReference type="EMBL" id="EKX88081.1"/>
    </source>
</evidence>
<proteinExistence type="predicted"/>
<dbReference type="InterPro" id="IPR000421">
    <property type="entry name" value="FA58C"/>
</dbReference>
<dbReference type="AlphaFoldDB" id="L1MAV2"/>
<dbReference type="STRING" id="1035195.HMPREF9997_02444"/>
<dbReference type="EMBL" id="AMEM01000040">
    <property type="protein sequence ID" value="EKX88081.1"/>
    <property type="molecule type" value="Genomic_DNA"/>
</dbReference>
<evidence type="ECO:0000313" key="4">
    <source>
        <dbReference type="Proteomes" id="UP000010445"/>
    </source>
</evidence>
<accession>L1MAV2</accession>
<dbReference type="Gene3D" id="2.60.120.260">
    <property type="entry name" value="Galactose-binding domain-like"/>
    <property type="match status" value="1"/>
</dbReference>
<feature type="transmembrane region" description="Helical" evidence="1">
    <location>
        <begin position="1144"/>
        <end position="1165"/>
    </location>
</feature>
<feature type="transmembrane region" description="Helical" evidence="1">
    <location>
        <begin position="162"/>
        <end position="179"/>
    </location>
</feature>
<comment type="caution">
    <text evidence="3">The sequence shown here is derived from an EMBL/GenBank/DDBJ whole genome shotgun (WGS) entry which is preliminary data.</text>
</comment>
<evidence type="ECO:0000256" key="1">
    <source>
        <dbReference type="SAM" id="Phobius"/>
    </source>
</evidence>
<feature type="domain" description="F5/8 type C" evidence="2">
    <location>
        <begin position="710"/>
        <end position="851"/>
    </location>
</feature>
<dbReference type="Pfam" id="PF11847">
    <property type="entry name" value="GT-C_AftD"/>
    <property type="match status" value="1"/>
</dbReference>
<protein>
    <recommendedName>
        <fullName evidence="2">F5/8 type C domain-containing protein</fullName>
    </recommendedName>
</protein>
<feature type="transmembrane region" description="Helical" evidence="1">
    <location>
        <begin position="81"/>
        <end position="99"/>
    </location>
</feature>
<feature type="transmembrane region" description="Helical" evidence="1">
    <location>
        <begin position="432"/>
        <end position="451"/>
    </location>
</feature>
<feature type="transmembrane region" description="Helical" evidence="1">
    <location>
        <begin position="247"/>
        <end position="277"/>
    </location>
</feature>
<sequence>MAYESDSVTRRTIGPALASTVVGVVLGIVAVIGVAALASQDTLPATQKVSSQDSLLGGTEVRFPKLGSRPRLSSQITARRIHLIGWLCCAFIVFLQSPGKTVADTKHDLVANPARFLGGALHAWTDTFPLGQLQNQAYGYLFPQGLFFLLTDPLPDWIAQRLWWLIVVGVGFSGFFTLLNRLGRSKQGNEWSSPAFMVLAAMLYAFSPRTISTLGAISSETWTVMLAPWVIVPFVQPITRVGPAFRAVAASVLAVAAMGAVNATATLAACVPAGLYLLSTLRQRPWYTLPAWVTGCALVSAWWVGPLLVLARYAPPFTDFIENAWVTTRWLNPTEILRGTTSWTPFVDTERTAGFQLATEPTFILITGAVAALGVAGLALRRTPQRGVWVIMLCTGVLILGAPHGPLGDDVRAFLDGPGAALRNVHKFDPVVRIPLLVGLATWGSVVRLPQTWAETARSGRRQAAGVLVVLVLVCAVAPAWSGRLASKGAYGQVPGYWQEAADWLNSNAADTRTLIVPGAQFARQSWGWTRDEPLQPLLSVPWVVRDAIPLVEPEAIRGLDGLMATLASDAVDPKAAFESAAQFGVGMVAIRHDLTSGDAKRLSSRAREAGFPIHTFGEVDIVEVDRHAGMRVSPDRPTRVAGGGESVAMLAALTQQHPAEATYQLTNSDAEVVTDTPQLTARNYGAVSAAASAALADLDEGSDVHNPVKDYPSLGPLTSVAQHGGRVTVSSSAADATSFGGVQSRRSASAAVDGDLTTSWYPTPGTQEGQWIDIDADSTEADGAKEIEVRTTGGSVAATFTANGKSWSEWLQPQRTMRFTIPDGPATQVRLTLGESRHPVGITEFRLVGAPVTREITVPNTSPNARQFFFQQLTSRTDLLARTFTAPRPMDVRIDAPTCRTSPATPMRIILDGDAVECGETVHLDEGEHTIRTHAQWLLLTEPGFTGVTSTALGNASAAADQNRLVNTMRTHNPGLEGYAGETRLEGTVLGAGMQAFTLPAGVSGDVHLRFSGDTPYRISLLVGCILWAITCLGCLIVVARTCAGGRRLATAEVAESSPRMGRCALVGAVAGGLLSMWIAGSWSGLAAGALGLVLGIGLSRVTGQPDSRSVTAFTGGSMGIAALWLAHAPWPNAHYAGDQPFVSGACFLALGFLLSTFYSAMGFRAAGKQTPGS</sequence>
<dbReference type="PATRIC" id="fig|1035195.3.peg.2184"/>
<dbReference type="InterPro" id="IPR021798">
    <property type="entry name" value="AftD_N"/>
</dbReference>
<feature type="transmembrane region" description="Helical" evidence="1">
    <location>
        <begin position="289"/>
        <end position="311"/>
    </location>
</feature>
<dbReference type="eggNOG" id="COG4981">
    <property type="taxonomic scope" value="Bacteria"/>
</dbReference>
<organism evidence="3 4">
    <name type="scientific">Corynebacterium durum F0235</name>
    <dbReference type="NCBI Taxonomy" id="1035195"/>
    <lineage>
        <taxon>Bacteria</taxon>
        <taxon>Bacillati</taxon>
        <taxon>Actinomycetota</taxon>
        <taxon>Actinomycetes</taxon>
        <taxon>Mycobacteriales</taxon>
        <taxon>Corynebacteriaceae</taxon>
        <taxon>Corynebacterium</taxon>
    </lineage>
</organism>
<keyword evidence="1" id="KW-0812">Transmembrane</keyword>
<feature type="transmembrane region" description="Helical" evidence="1">
    <location>
        <begin position="387"/>
        <end position="405"/>
    </location>
</feature>
<feature type="transmembrane region" description="Helical" evidence="1">
    <location>
        <begin position="1062"/>
        <end position="1081"/>
    </location>
</feature>
<feature type="transmembrane region" description="Helical" evidence="1">
    <location>
        <begin position="1112"/>
        <end position="1132"/>
    </location>
</feature>
<feature type="transmembrane region" description="Helical" evidence="1">
    <location>
        <begin position="214"/>
        <end position="235"/>
    </location>
</feature>
<feature type="transmembrane region" description="Helical" evidence="1">
    <location>
        <begin position="362"/>
        <end position="380"/>
    </location>
</feature>
<dbReference type="HOGENOM" id="CLU_003192_1_0_11"/>
<feature type="transmembrane region" description="Helical" evidence="1">
    <location>
        <begin position="1020"/>
        <end position="1041"/>
    </location>
</feature>
<dbReference type="Pfam" id="PF11021">
    <property type="entry name" value="DUF2613"/>
    <property type="match status" value="1"/>
</dbReference>
<feature type="transmembrane region" description="Helical" evidence="1">
    <location>
        <begin position="1087"/>
        <end position="1105"/>
    </location>
</feature>
<dbReference type="RefSeq" id="WP_006062249.1">
    <property type="nucleotide sequence ID" value="NZ_KB290824.1"/>
</dbReference>
<dbReference type="GO" id="GO:0016740">
    <property type="term" value="F:transferase activity"/>
    <property type="evidence" value="ECO:0007669"/>
    <property type="project" value="InterPro"/>
</dbReference>
<keyword evidence="1" id="KW-1133">Transmembrane helix</keyword>
<feature type="transmembrane region" description="Helical" evidence="1">
    <location>
        <begin position="463"/>
        <end position="481"/>
    </location>
</feature>
<keyword evidence="4" id="KW-1185">Reference proteome</keyword>
<reference evidence="3 4" key="1">
    <citation type="submission" date="2012-05" db="EMBL/GenBank/DDBJ databases">
        <authorList>
            <person name="Weinstock G."/>
            <person name="Sodergren E."/>
            <person name="Lobos E.A."/>
            <person name="Fulton L."/>
            <person name="Fulton R."/>
            <person name="Courtney L."/>
            <person name="Fronick C."/>
            <person name="O'Laughlin M."/>
            <person name="Godfrey J."/>
            <person name="Wilson R.M."/>
            <person name="Miner T."/>
            <person name="Farmer C."/>
            <person name="Delehaunty K."/>
            <person name="Cordes M."/>
            <person name="Minx P."/>
            <person name="Tomlinson C."/>
            <person name="Chen J."/>
            <person name="Wollam A."/>
            <person name="Pepin K.H."/>
            <person name="Bhonagiri V."/>
            <person name="Zhang X."/>
            <person name="Suruliraj S."/>
            <person name="Warren W."/>
            <person name="Mitreva M."/>
            <person name="Mardis E.R."/>
            <person name="Wilson R.K."/>
        </authorList>
    </citation>
    <scope>NUCLEOTIDE SEQUENCE [LARGE SCALE GENOMIC DNA]</scope>
    <source>
        <strain evidence="3 4">F0235</strain>
    </source>
</reference>
<evidence type="ECO:0000259" key="2">
    <source>
        <dbReference type="PROSITE" id="PS50022"/>
    </source>
</evidence>
<name>L1MAV2_9CORY</name>
<gene>
    <name evidence="3" type="ORF">HMPREF9997_02444</name>
</gene>
<keyword evidence="1" id="KW-0472">Membrane</keyword>
<dbReference type="SUPFAM" id="SSF49785">
    <property type="entry name" value="Galactose-binding domain-like"/>
    <property type="match status" value="1"/>
</dbReference>
<dbReference type="InterPro" id="IPR008979">
    <property type="entry name" value="Galactose-bd-like_sf"/>
</dbReference>
<feature type="transmembrane region" description="Helical" evidence="1">
    <location>
        <begin position="16"/>
        <end position="38"/>
    </location>
</feature>